<dbReference type="Gene3D" id="1.25.40.10">
    <property type="entry name" value="Tetratricopeptide repeat domain"/>
    <property type="match status" value="1"/>
</dbReference>
<dbReference type="Pfam" id="PF12770">
    <property type="entry name" value="CHAT"/>
    <property type="match status" value="1"/>
</dbReference>
<dbReference type="InterPro" id="IPR019734">
    <property type="entry name" value="TPR_rpt"/>
</dbReference>
<dbReference type="EMBL" id="JAFMPK010000027">
    <property type="protein sequence ID" value="MBO0608702.1"/>
    <property type="molecule type" value="Genomic_DNA"/>
</dbReference>
<sequence>MTVDDSRLESLASRLKEARELNKRARWAAGEAAFRRVLDEIEAIDVERLPDARRRVWDGLAVRGHLGLSNSVLMRTDSLDDAMELCFQAEKLAQASSDTSLATLVQLQRGVLLIRTGSTRAALDHFSQACENAEMLEDEERAILLLNRGNAHSELGMFDAALRDYQESYEHAAQSGNVMSTSFALGNIGYALYAMGDLPGALASMERSHDLTPDRDDGIPLLARAEVLFDSGLLEDAERLLRTAVEQLATVGWRADHAEAEWFHARCLLGLRQYDAARRTARRASRRFADAGNPSMAALAQVLELEAELGATRFEAPTSAVARRRAESALEVAREGDGTGAFLGYHPGHAARLVAARWLVLAGDILRARREFDVVGRDSPGTPLTFRIQRLVVAAQLAFAEHNRARGLRAVRQGFRLLREHRSRLGAVESVTAAAVHGVDLQLVDVGAALTTGRPHALFDALERGRSTFAGAGRVTPPDDPAAAELLAEARGLLGRARELPADGVHAAEREELTRRAGLLQNQVRERSWLHAGDAEVDQPVTARETVRALGAGAVVANFAVFGGRLRAVRLDGHGAALLDLGEPSGVEERVRRVRADIAVAANEHIPPPLRAAARASLDRSLKKLDDAVLAPLGADEDLHVVAREPLLGIPWAALPSRRGQRTSVNSHVARGRRDARPGTRRRLLAASGPGVAHGAGEADAVGRQWPGATVLTGRAATTAAVREAFATHDVVHLAAHGRHDADNPLFASIELADGPLFAHELDGMRLPASVVVLAACEVGGSSEVVGGEVLGLTSVLLRLGARAVVAAVAPLPDALAARVMPRFHAHLRATDDPEAALAAACAEADQPVPLVCFAALESL</sequence>
<reference evidence="3" key="1">
    <citation type="submission" date="2023-07" db="EMBL/GenBank/DDBJ databases">
        <title>Myceligenerans salitolerans sp. nov., a halotolerant actinomycete isolated from a salt lake in Xinjiang, China.</title>
        <authorList>
            <person name="Guan T."/>
        </authorList>
    </citation>
    <scope>NUCLEOTIDE SEQUENCE [LARGE SCALE GENOMIC DNA]</scope>
    <source>
        <strain evidence="3">XHU 5031</strain>
    </source>
</reference>
<keyword evidence="3" id="KW-1185">Reference proteome</keyword>
<dbReference type="PANTHER" id="PTHR10098">
    <property type="entry name" value="RAPSYN-RELATED"/>
    <property type="match status" value="1"/>
</dbReference>
<dbReference type="SUPFAM" id="SSF48452">
    <property type="entry name" value="TPR-like"/>
    <property type="match status" value="1"/>
</dbReference>
<evidence type="ECO:0000259" key="1">
    <source>
        <dbReference type="Pfam" id="PF12770"/>
    </source>
</evidence>
<evidence type="ECO:0000313" key="3">
    <source>
        <dbReference type="Proteomes" id="UP000664617"/>
    </source>
</evidence>
<dbReference type="InterPro" id="IPR024983">
    <property type="entry name" value="CHAT_dom"/>
</dbReference>
<evidence type="ECO:0000313" key="2">
    <source>
        <dbReference type="EMBL" id="MBO0608702.1"/>
    </source>
</evidence>
<dbReference type="RefSeq" id="WP_207274647.1">
    <property type="nucleotide sequence ID" value="NZ_JAFMPK010000027.1"/>
</dbReference>
<protein>
    <submittedName>
        <fullName evidence="2">CHAT domain-containing protein</fullName>
    </submittedName>
</protein>
<feature type="domain" description="CHAT" evidence="1">
    <location>
        <begin position="620"/>
        <end position="841"/>
    </location>
</feature>
<organism evidence="2 3">
    <name type="scientific">Myceligenerans salitolerans</name>
    <dbReference type="NCBI Taxonomy" id="1230528"/>
    <lineage>
        <taxon>Bacteria</taxon>
        <taxon>Bacillati</taxon>
        <taxon>Actinomycetota</taxon>
        <taxon>Actinomycetes</taxon>
        <taxon>Micrococcales</taxon>
        <taxon>Promicromonosporaceae</taxon>
        <taxon>Myceligenerans</taxon>
    </lineage>
</organism>
<accession>A0ABS3I9G0</accession>
<dbReference type="SMART" id="SM00028">
    <property type="entry name" value="TPR"/>
    <property type="match status" value="4"/>
</dbReference>
<dbReference type="Proteomes" id="UP000664617">
    <property type="component" value="Unassembled WGS sequence"/>
</dbReference>
<name>A0ABS3I9G0_9MICO</name>
<gene>
    <name evidence="2" type="ORF">J0911_06605</name>
</gene>
<dbReference type="InterPro" id="IPR011990">
    <property type="entry name" value="TPR-like_helical_dom_sf"/>
</dbReference>
<dbReference type="Pfam" id="PF13424">
    <property type="entry name" value="TPR_12"/>
    <property type="match status" value="1"/>
</dbReference>
<proteinExistence type="predicted"/>
<comment type="caution">
    <text evidence="2">The sequence shown here is derived from an EMBL/GenBank/DDBJ whole genome shotgun (WGS) entry which is preliminary data.</text>
</comment>